<keyword evidence="1" id="KW-0880">Kelch repeat</keyword>
<dbReference type="SUPFAM" id="SSF117281">
    <property type="entry name" value="Kelch motif"/>
    <property type="match status" value="1"/>
</dbReference>
<keyword evidence="5" id="KW-1185">Reference proteome</keyword>
<evidence type="ECO:0000313" key="5">
    <source>
        <dbReference type="Proteomes" id="UP000823405"/>
    </source>
</evidence>
<feature type="signal peptide" evidence="3">
    <location>
        <begin position="1"/>
        <end position="31"/>
    </location>
</feature>
<comment type="caution">
    <text evidence="4">The sequence shown here is derived from an EMBL/GenBank/DDBJ whole genome shotgun (WGS) entry which is preliminary data.</text>
</comment>
<keyword evidence="3" id="KW-0732">Signal</keyword>
<evidence type="ECO:0008006" key="6">
    <source>
        <dbReference type="Google" id="ProtNLM"/>
    </source>
</evidence>
<dbReference type="InterPro" id="IPR015915">
    <property type="entry name" value="Kelch-typ_b-propeller"/>
</dbReference>
<gene>
    <name evidence="4" type="ORF">BGZ97_013264</name>
</gene>
<evidence type="ECO:0000313" key="4">
    <source>
        <dbReference type="EMBL" id="KAG0308758.1"/>
    </source>
</evidence>
<dbReference type="Proteomes" id="UP000823405">
    <property type="component" value="Unassembled WGS sequence"/>
</dbReference>
<feature type="chain" id="PRO_5040278606" description="Kelch repeat-containing protein" evidence="3">
    <location>
        <begin position="32"/>
        <end position="343"/>
    </location>
</feature>
<evidence type="ECO:0000256" key="1">
    <source>
        <dbReference type="ARBA" id="ARBA00022441"/>
    </source>
</evidence>
<dbReference type="PANTHER" id="PTHR46093">
    <property type="entry name" value="ACYL-COA-BINDING DOMAIN-CONTAINING PROTEIN 5"/>
    <property type="match status" value="1"/>
</dbReference>
<proteinExistence type="predicted"/>
<evidence type="ECO:0000256" key="2">
    <source>
        <dbReference type="ARBA" id="ARBA00022737"/>
    </source>
</evidence>
<evidence type="ECO:0000256" key="3">
    <source>
        <dbReference type="SAM" id="SignalP"/>
    </source>
</evidence>
<dbReference type="EMBL" id="JAAAIN010000975">
    <property type="protein sequence ID" value="KAG0308758.1"/>
    <property type="molecule type" value="Genomic_DNA"/>
</dbReference>
<dbReference type="Pfam" id="PF24681">
    <property type="entry name" value="Kelch_KLHDC2_KLHL20_DRC7"/>
    <property type="match status" value="1"/>
</dbReference>
<organism evidence="4 5">
    <name type="scientific">Linnemannia gamsii</name>
    <dbReference type="NCBI Taxonomy" id="64522"/>
    <lineage>
        <taxon>Eukaryota</taxon>
        <taxon>Fungi</taxon>
        <taxon>Fungi incertae sedis</taxon>
        <taxon>Mucoromycota</taxon>
        <taxon>Mortierellomycotina</taxon>
        <taxon>Mortierellomycetes</taxon>
        <taxon>Mortierellales</taxon>
        <taxon>Mortierellaceae</taxon>
        <taxon>Linnemannia</taxon>
    </lineage>
</organism>
<dbReference type="AlphaFoldDB" id="A0A9P6QZP0"/>
<keyword evidence="2" id="KW-0677">Repeat</keyword>
<dbReference type="OrthoDB" id="10250130at2759"/>
<reference evidence="4" key="1">
    <citation type="journal article" date="2020" name="Fungal Divers.">
        <title>Resolving the Mortierellaceae phylogeny through synthesis of multi-gene phylogenetics and phylogenomics.</title>
        <authorList>
            <person name="Vandepol N."/>
            <person name="Liber J."/>
            <person name="Desiro A."/>
            <person name="Na H."/>
            <person name="Kennedy M."/>
            <person name="Barry K."/>
            <person name="Grigoriev I.V."/>
            <person name="Miller A.N."/>
            <person name="O'Donnell K."/>
            <person name="Stajich J.E."/>
            <person name="Bonito G."/>
        </authorList>
    </citation>
    <scope>NUCLEOTIDE SEQUENCE</scope>
    <source>
        <strain evidence="4">NVP60</strain>
    </source>
</reference>
<dbReference type="PANTHER" id="PTHR46093:SF18">
    <property type="entry name" value="FIBRONECTIN TYPE-III DOMAIN-CONTAINING PROTEIN"/>
    <property type="match status" value="1"/>
</dbReference>
<sequence>MLHSSKAPLTGAVLTLALTLTLLTHAPPAYAQTLVNPVSEAAYVRHMNKFYVAGGGLIREIKPTGNFFTIPDRVPGDGQFATLDLSNPWPASAPLWTKLSTAPKAMDYPVAMNANGTKLIAFQGGQNVTDTFAQVYDCLTDTWKPSSIRVPKPSRLGLRAVLDPRSNTVYMAGGYEDNDNLDQMYVYHWDTDQLTKDAMPVAVTRKIYYKAVWWSTKSSILFFGGYTLPGPEFVRPEINVFNPDAKSWSVLQTTGSGPGERADMCMAISDDGTKLVIFGGRHYAKFEQAIVGEIYVLDLNTMIWTRGQDYATPRIYTTCTIVDDTFLSWGAIGCNSYCKFYAN</sequence>
<protein>
    <recommendedName>
        <fullName evidence="6">Kelch repeat-containing protein</fullName>
    </recommendedName>
</protein>
<dbReference type="Gene3D" id="2.120.10.80">
    <property type="entry name" value="Kelch-type beta propeller"/>
    <property type="match status" value="2"/>
</dbReference>
<name>A0A9P6QZP0_9FUNG</name>
<accession>A0A9P6QZP0</accession>